<proteinExistence type="inferred from homology"/>
<evidence type="ECO:0000256" key="5">
    <source>
        <dbReference type="ARBA" id="ARBA00022448"/>
    </source>
</evidence>
<dbReference type="PROSITE" id="PS51007">
    <property type="entry name" value="CYTC"/>
    <property type="match status" value="2"/>
</dbReference>
<evidence type="ECO:0000256" key="17">
    <source>
        <dbReference type="ARBA" id="ARBA00023004"/>
    </source>
</evidence>
<dbReference type="PANTHER" id="PTHR33751:SF1">
    <property type="entry name" value="CBB3-TYPE CYTOCHROME C OXIDASE SUBUNIT FIXP"/>
    <property type="match status" value="1"/>
</dbReference>
<evidence type="ECO:0000256" key="11">
    <source>
        <dbReference type="ARBA" id="ARBA00022723"/>
    </source>
</evidence>
<keyword evidence="18" id="KW-0406">Ion transport</keyword>
<keyword evidence="6" id="KW-1003">Cell membrane</keyword>
<comment type="caution">
    <text evidence="25">The sequence shown here is derived from an EMBL/GenBank/DDBJ whole genome shotgun (WGS) entry which is preliminary data.</text>
</comment>
<dbReference type="Gene3D" id="6.10.280.130">
    <property type="match status" value="1"/>
</dbReference>
<feature type="region of interest" description="Disordered" evidence="22">
    <location>
        <begin position="291"/>
        <end position="359"/>
    </location>
</feature>
<dbReference type="RefSeq" id="WP_379143766.1">
    <property type="nucleotide sequence ID" value="NZ_JBHUEN010000043.1"/>
</dbReference>
<evidence type="ECO:0000256" key="12">
    <source>
        <dbReference type="ARBA" id="ARBA00022737"/>
    </source>
</evidence>
<evidence type="ECO:0000256" key="1">
    <source>
        <dbReference type="ARBA" id="ARBA00001926"/>
    </source>
</evidence>
<evidence type="ECO:0000256" key="2">
    <source>
        <dbReference type="ARBA" id="ARBA00004533"/>
    </source>
</evidence>
<dbReference type="InterPro" id="IPR004678">
    <property type="entry name" value="Cyt_c_oxidase_cbb3_su3"/>
</dbReference>
<evidence type="ECO:0000313" key="26">
    <source>
        <dbReference type="Proteomes" id="UP001597213"/>
    </source>
</evidence>
<comment type="similarity">
    <text evidence="4">Belongs to the CcoP / FixP family.</text>
</comment>
<evidence type="ECO:0000256" key="18">
    <source>
        <dbReference type="ARBA" id="ARBA00023065"/>
    </source>
</evidence>
<evidence type="ECO:0000256" key="16">
    <source>
        <dbReference type="ARBA" id="ARBA00023002"/>
    </source>
</evidence>
<evidence type="ECO:0000256" key="15">
    <source>
        <dbReference type="ARBA" id="ARBA00022989"/>
    </source>
</evidence>
<dbReference type="Pfam" id="PF13442">
    <property type="entry name" value="Cytochrome_CBB3"/>
    <property type="match status" value="1"/>
</dbReference>
<evidence type="ECO:0000256" key="6">
    <source>
        <dbReference type="ARBA" id="ARBA00022475"/>
    </source>
</evidence>
<reference evidence="26" key="1">
    <citation type="journal article" date="2019" name="Int. J. Syst. Evol. Microbiol.">
        <title>The Global Catalogue of Microorganisms (GCM) 10K type strain sequencing project: providing services to taxonomists for standard genome sequencing and annotation.</title>
        <authorList>
            <consortium name="The Broad Institute Genomics Platform"/>
            <consortium name="The Broad Institute Genome Sequencing Center for Infectious Disease"/>
            <person name="Wu L."/>
            <person name="Ma J."/>
        </authorList>
    </citation>
    <scope>NUCLEOTIDE SEQUENCE [LARGE SCALE GENOMIC DNA]</scope>
    <source>
        <strain evidence="26">CCUG 56029</strain>
    </source>
</reference>
<name>A0ABW4R9F1_9RHOB</name>
<dbReference type="InterPro" id="IPR036909">
    <property type="entry name" value="Cyt_c-like_dom_sf"/>
</dbReference>
<dbReference type="InterPro" id="IPR032858">
    <property type="entry name" value="CcoP_N"/>
</dbReference>
<dbReference type="InterPro" id="IPR050597">
    <property type="entry name" value="Cytochrome_c_Oxidase_Subunit"/>
</dbReference>
<evidence type="ECO:0000256" key="14">
    <source>
        <dbReference type="ARBA" id="ARBA00022982"/>
    </source>
</evidence>
<evidence type="ECO:0000256" key="10">
    <source>
        <dbReference type="ARBA" id="ARBA00022692"/>
    </source>
</evidence>
<dbReference type="EMBL" id="JBHUEN010000043">
    <property type="protein sequence ID" value="MFD1882866.1"/>
    <property type="molecule type" value="Genomic_DNA"/>
</dbReference>
<dbReference type="Proteomes" id="UP001597213">
    <property type="component" value="Unassembled WGS sequence"/>
</dbReference>
<evidence type="ECO:0000256" key="23">
    <source>
        <dbReference type="SAM" id="Phobius"/>
    </source>
</evidence>
<evidence type="ECO:0000256" key="22">
    <source>
        <dbReference type="SAM" id="MobiDB-lite"/>
    </source>
</evidence>
<keyword evidence="5" id="KW-0813">Transport</keyword>
<feature type="domain" description="Cytochrome c" evidence="24">
    <location>
        <begin position="204"/>
        <end position="285"/>
    </location>
</feature>
<evidence type="ECO:0000256" key="21">
    <source>
        <dbReference type="PROSITE-ProRule" id="PRU00433"/>
    </source>
</evidence>
<keyword evidence="7" id="KW-0997">Cell inner membrane</keyword>
<feature type="transmembrane region" description="Helical" evidence="23">
    <location>
        <begin position="32"/>
        <end position="51"/>
    </location>
</feature>
<evidence type="ECO:0000256" key="4">
    <source>
        <dbReference type="ARBA" id="ARBA00006113"/>
    </source>
</evidence>
<sequence length="359" mass="38360">MSVKERDPLTGHQTTGHEWDGITELNTRVPTAVWFFIAVTAIWSAIAWVLLPTWPLLTTYTRGILGADQRAEVEKSVIDANNARADWATRIDDMPAYQIMADPALMQRVTETGNQLFGDNCAGCHGVNAQGGPGFPSLIDSAWLWGGTFDDIMETIRVGINNDNPDTRVSQMLAFGRDGMLTRDQIRTVTDYVQNFSGTPAPAEKLTEGATIFAENCASCHGDNGTGDISQGAPDLTDHFWIYGGSDKAIFQTVYGGRQGWMPDWENRLTPTERKILAVYIMDKGKEANASGAQAESAEAAGAQTEATPVEAAQAEGAQAEDAQAEGVEAEAAQAEATPAEGTEAEATPAEGTQAGGTQ</sequence>
<keyword evidence="11 21" id="KW-0479">Metal-binding</keyword>
<accession>A0ABW4R9F1</accession>
<gene>
    <name evidence="25" type="primary">ccoP</name>
    <name evidence="25" type="ORF">ACFSCT_14175</name>
</gene>
<evidence type="ECO:0000256" key="8">
    <source>
        <dbReference type="ARBA" id="ARBA00022617"/>
    </source>
</evidence>
<evidence type="ECO:0000256" key="20">
    <source>
        <dbReference type="ARBA" id="ARBA00029635"/>
    </source>
</evidence>
<keyword evidence="12" id="KW-0677">Repeat</keyword>
<organism evidence="25 26">
    <name type="scientific">Paracoccus pacificus</name>
    <dbReference type="NCBI Taxonomy" id="1463598"/>
    <lineage>
        <taxon>Bacteria</taxon>
        <taxon>Pseudomonadati</taxon>
        <taxon>Pseudomonadota</taxon>
        <taxon>Alphaproteobacteria</taxon>
        <taxon>Rhodobacterales</taxon>
        <taxon>Paracoccaceae</taxon>
        <taxon>Paracoccus</taxon>
    </lineage>
</organism>
<keyword evidence="16" id="KW-0560">Oxidoreductase</keyword>
<dbReference type="Gene3D" id="1.10.760.10">
    <property type="entry name" value="Cytochrome c-like domain"/>
    <property type="match status" value="2"/>
</dbReference>
<dbReference type="InterPro" id="IPR038414">
    <property type="entry name" value="CcoP_N_sf"/>
</dbReference>
<keyword evidence="26" id="KW-1185">Reference proteome</keyword>
<keyword evidence="19 23" id="KW-0472">Membrane</keyword>
<evidence type="ECO:0000256" key="7">
    <source>
        <dbReference type="ARBA" id="ARBA00022519"/>
    </source>
</evidence>
<evidence type="ECO:0000256" key="19">
    <source>
        <dbReference type="ARBA" id="ARBA00023136"/>
    </source>
</evidence>
<dbReference type="InterPro" id="IPR009056">
    <property type="entry name" value="Cyt_c-like_dom"/>
</dbReference>
<comment type="pathway">
    <text evidence="3">Energy metabolism; oxidative phosphorylation.</text>
</comment>
<keyword evidence="9" id="KW-0679">Respiratory chain</keyword>
<evidence type="ECO:0000259" key="24">
    <source>
        <dbReference type="PROSITE" id="PS51007"/>
    </source>
</evidence>
<keyword evidence="14" id="KW-0249">Electron transport</keyword>
<feature type="compositionally biased region" description="Low complexity" evidence="22">
    <location>
        <begin position="291"/>
        <end position="353"/>
    </location>
</feature>
<evidence type="ECO:0000256" key="13">
    <source>
        <dbReference type="ARBA" id="ARBA00022781"/>
    </source>
</evidence>
<dbReference type="Pfam" id="PF14715">
    <property type="entry name" value="FixP_N"/>
    <property type="match status" value="1"/>
</dbReference>
<keyword evidence="15 23" id="KW-1133">Transmembrane helix</keyword>
<feature type="domain" description="Cytochrome c" evidence="24">
    <location>
        <begin position="108"/>
        <end position="197"/>
    </location>
</feature>
<dbReference type="PANTHER" id="PTHR33751">
    <property type="entry name" value="CBB3-TYPE CYTOCHROME C OXIDASE SUBUNIT FIXP"/>
    <property type="match status" value="1"/>
</dbReference>
<evidence type="ECO:0000256" key="9">
    <source>
        <dbReference type="ARBA" id="ARBA00022660"/>
    </source>
</evidence>
<keyword evidence="10 23" id="KW-0812">Transmembrane</keyword>
<keyword evidence="13" id="KW-0375">Hydrogen ion transport</keyword>
<protein>
    <recommendedName>
        <fullName evidence="20">Cytochrome c oxidase subunit III</fullName>
    </recommendedName>
</protein>
<evidence type="ECO:0000256" key="3">
    <source>
        <dbReference type="ARBA" id="ARBA00004673"/>
    </source>
</evidence>
<comment type="subcellular location">
    <subcellularLocation>
        <location evidence="2">Cell inner membrane</location>
    </subcellularLocation>
</comment>
<evidence type="ECO:0000313" key="25">
    <source>
        <dbReference type="EMBL" id="MFD1882866.1"/>
    </source>
</evidence>
<keyword evidence="8 21" id="KW-0349">Heme</keyword>
<dbReference type="NCBIfam" id="TIGR00782">
    <property type="entry name" value="ccoP"/>
    <property type="match status" value="1"/>
</dbReference>
<dbReference type="SUPFAM" id="SSF46626">
    <property type="entry name" value="Cytochrome c"/>
    <property type="match status" value="2"/>
</dbReference>
<comment type="cofactor">
    <cofactor evidence="1">
        <name>heme c</name>
        <dbReference type="ChEBI" id="CHEBI:61717"/>
    </cofactor>
</comment>
<dbReference type="Pfam" id="PF00034">
    <property type="entry name" value="Cytochrom_C"/>
    <property type="match status" value="1"/>
</dbReference>
<keyword evidence="17 21" id="KW-0408">Iron</keyword>